<proteinExistence type="predicted"/>
<evidence type="ECO:0000259" key="1">
    <source>
        <dbReference type="PROSITE" id="PS51832"/>
    </source>
</evidence>
<dbReference type="CDD" id="cd00077">
    <property type="entry name" value="HDc"/>
    <property type="match status" value="1"/>
</dbReference>
<protein>
    <submittedName>
        <fullName evidence="2">HDIG domain-containing protein</fullName>
    </submittedName>
</protein>
<dbReference type="SMART" id="SM00471">
    <property type="entry name" value="HDc"/>
    <property type="match status" value="1"/>
</dbReference>
<dbReference type="NCBIfam" id="TIGR00277">
    <property type="entry name" value="HDIG"/>
    <property type="match status" value="1"/>
</dbReference>
<dbReference type="SUPFAM" id="SSF109604">
    <property type="entry name" value="HD-domain/PDEase-like"/>
    <property type="match status" value="1"/>
</dbReference>
<dbReference type="InterPro" id="IPR037522">
    <property type="entry name" value="HD_GYP_dom"/>
</dbReference>
<dbReference type="AlphaFoldDB" id="A0A1X7GXI9"/>
<sequence length="348" mass="39601">MRVHVTDLIPGDTMLREIFNRNGVHVLKKGTIVQLEEISRLLQHSIDYIDIEPREILLSIDPSSETPESLSKVKPHFDQAIDGFSTIFMEAFKTGKFNKSVVDDSFQPVVGSLMGQKDVVSLLLLLNGKDDYTYKHSMQVGMLSYYLATWMGYSSRESYDIGKAGYLHDIGKSKIPKEILDKPGKLSPQEFEEIKLHTVYGYDIIRESIDDKVTALVALQHHERDDGTGYPKSLREEQIHPYSHITAVADVYSAMTTNRVYQSKQQLLIVLRELYSLSFGKLNGKPSHAFIQNMLPNFIGKKVILSSGESGIIIMNNQSDYFRPLVQTSDRFIDLSKEREFAIQEILF</sequence>
<dbReference type="PANTHER" id="PTHR43155:SF2">
    <property type="entry name" value="CYCLIC DI-GMP PHOSPHODIESTERASE PA4108"/>
    <property type="match status" value="1"/>
</dbReference>
<evidence type="ECO:0000313" key="3">
    <source>
        <dbReference type="Proteomes" id="UP000192940"/>
    </source>
</evidence>
<dbReference type="Gene3D" id="1.10.3210.10">
    <property type="entry name" value="Hypothetical protein af1432"/>
    <property type="match status" value="1"/>
</dbReference>
<organism evidence="2 3">
    <name type="scientific">Paenibacillus uliginis N3/975</name>
    <dbReference type="NCBI Taxonomy" id="1313296"/>
    <lineage>
        <taxon>Bacteria</taxon>
        <taxon>Bacillati</taxon>
        <taxon>Bacillota</taxon>
        <taxon>Bacilli</taxon>
        <taxon>Bacillales</taxon>
        <taxon>Paenibacillaceae</taxon>
        <taxon>Paenibacillus</taxon>
    </lineage>
</organism>
<dbReference type="InterPro" id="IPR006675">
    <property type="entry name" value="HDIG_dom"/>
</dbReference>
<gene>
    <name evidence="2" type="ORF">SAMN05661091_1302</name>
</gene>
<dbReference type="RefSeq" id="WP_208918260.1">
    <property type="nucleotide sequence ID" value="NZ_LT840184.1"/>
</dbReference>
<reference evidence="2 3" key="1">
    <citation type="submission" date="2017-04" db="EMBL/GenBank/DDBJ databases">
        <authorList>
            <person name="Afonso C.L."/>
            <person name="Miller P.J."/>
            <person name="Scott M.A."/>
            <person name="Spackman E."/>
            <person name="Goraichik I."/>
            <person name="Dimitrov K.M."/>
            <person name="Suarez D.L."/>
            <person name="Swayne D.E."/>
        </authorList>
    </citation>
    <scope>NUCLEOTIDE SEQUENCE [LARGE SCALE GENOMIC DNA]</scope>
    <source>
        <strain evidence="2 3">N3/975</strain>
    </source>
</reference>
<dbReference type="PANTHER" id="PTHR43155">
    <property type="entry name" value="CYCLIC DI-GMP PHOSPHODIESTERASE PA4108-RELATED"/>
    <property type="match status" value="1"/>
</dbReference>
<dbReference type="Proteomes" id="UP000192940">
    <property type="component" value="Chromosome I"/>
</dbReference>
<dbReference type="EMBL" id="LT840184">
    <property type="protein sequence ID" value="SMF76294.1"/>
    <property type="molecule type" value="Genomic_DNA"/>
</dbReference>
<dbReference type="STRING" id="1313296.SAMN05661091_1302"/>
<dbReference type="PROSITE" id="PS51832">
    <property type="entry name" value="HD_GYP"/>
    <property type="match status" value="1"/>
</dbReference>
<dbReference type="InterPro" id="IPR003607">
    <property type="entry name" value="HD/PDEase_dom"/>
</dbReference>
<accession>A0A1X7GXI9</accession>
<dbReference type="Pfam" id="PF13487">
    <property type="entry name" value="HD_5"/>
    <property type="match status" value="1"/>
</dbReference>
<name>A0A1X7GXI9_9BACL</name>
<feature type="domain" description="HD-GYP" evidence="1">
    <location>
        <begin position="111"/>
        <end position="306"/>
    </location>
</feature>
<keyword evidence="3" id="KW-1185">Reference proteome</keyword>
<evidence type="ECO:0000313" key="2">
    <source>
        <dbReference type="EMBL" id="SMF76294.1"/>
    </source>
</evidence>